<comment type="subcellular location">
    <subcellularLocation>
        <location evidence="1 12">Cell membrane</location>
        <topology evidence="1 12">Multi-pass membrane protein</topology>
    </subcellularLocation>
</comment>
<keyword evidence="4 12" id="KW-0812">Transmembrane</keyword>
<feature type="transmembrane region" description="Helical" evidence="12">
    <location>
        <begin position="143"/>
        <end position="162"/>
    </location>
</feature>
<feature type="compositionally biased region" description="Basic and acidic residues" evidence="13">
    <location>
        <begin position="14"/>
        <end position="26"/>
    </location>
</feature>
<keyword evidence="15" id="KW-1185">Reference proteome</keyword>
<protein>
    <recommendedName>
        <fullName evidence="12">Fluoride-specific ion channel FluC</fullName>
    </recommendedName>
</protein>
<dbReference type="PANTHER" id="PTHR28259:SF1">
    <property type="entry name" value="FLUORIDE EXPORT PROTEIN 1-RELATED"/>
    <property type="match status" value="1"/>
</dbReference>
<proteinExistence type="inferred from homology"/>
<dbReference type="Pfam" id="PF02537">
    <property type="entry name" value="CRCB"/>
    <property type="match status" value="1"/>
</dbReference>
<keyword evidence="7 12" id="KW-0406">Ion transport</keyword>
<dbReference type="EMBL" id="CYHC01000001">
    <property type="protein sequence ID" value="CUA84899.1"/>
    <property type="molecule type" value="Genomic_DNA"/>
</dbReference>
<comment type="similarity">
    <text evidence="10 12">Belongs to the fluoride channel Fluc/FEX (TC 1.A.43) family.</text>
</comment>
<keyword evidence="12" id="KW-0479">Metal-binding</keyword>
<evidence type="ECO:0000256" key="13">
    <source>
        <dbReference type="SAM" id="MobiDB-lite"/>
    </source>
</evidence>
<keyword evidence="12" id="KW-0813">Transport</keyword>
<evidence type="ECO:0000256" key="9">
    <source>
        <dbReference type="ARBA" id="ARBA00023303"/>
    </source>
</evidence>
<evidence type="ECO:0000256" key="10">
    <source>
        <dbReference type="ARBA" id="ARBA00035120"/>
    </source>
</evidence>
<feature type="transmembrane region" description="Helical" evidence="12">
    <location>
        <begin position="75"/>
        <end position="98"/>
    </location>
</feature>
<feature type="region of interest" description="Disordered" evidence="13">
    <location>
        <begin position="1"/>
        <end position="28"/>
    </location>
</feature>
<dbReference type="PANTHER" id="PTHR28259">
    <property type="entry name" value="FLUORIDE EXPORT PROTEIN 1-RELATED"/>
    <property type="match status" value="1"/>
</dbReference>
<evidence type="ECO:0000256" key="4">
    <source>
        <dbReference type="ARBA" id="ARBA00022692"/>
    </source>
</evidence>
<reference evidence="14 15" key="1">
    <citation type="submission" date="2015-08" db="EMBL/GenBank/DDBJ databases">
        <authorList>
            <person name="Varghese N."/>
        </authorList>
    </citation>
    <scope>NUCLEOTIDE SEQUENCE [LARGE SCALE GENOMIC DNA]</scope>
    <source>
        <strain evidence="14 15">DSM 18167</strain>
    </source>
</reference>
<comment type="catalytic activity">
    <reaction evidence="11">
        <text>fluoride(in) = fluoride(out)</text>
        <dbReference type="Rhea" id="RHEA:76159"/>
        <dbReference type="ChEBI" id="CHEBI:17051"/>
    </reaction>
    <physiologicalReaction direction="left-to-right" evidence="11">
        <dbReference type="Rhea" id="RHEA:76160"/>
    </physiologicalReaction>
</comment>
<keyword evidence="8 12" id="KW-0472">Membrane</keyword>
<dbReference type="RefSeq" id="WP_082464671.1">
    <property type="nucleotide sequence ID" value="NZ_CYHC01000001.1"/>
</dbReference>
<evidence type="ECO:0000256" key="8">
    <source>
        <dbReference type="ARBA" id="ARBA00023136"/>
    </source>
</evidence>
<keyword evidence="2 12" id="KW-1003">Cell membrane</keyword>
<evidence type="ECO:0000256" key="7">
    <source>
        <dbReference type="ARBA" id="ARBA00023065"/>
    </source>
</evidence>
<evidence type="ECO:0000256" key="12">
    <source>
        <dbReference type="HAMAP-Rule" id="MF_00454"/>
    </source>
</evidence>
<comment type="caution">
    <text evidence="14">The sequence shown here is derived from an EMBL/GenBank/DDBJ whole genome shotgun (WGS) entry which is preliminary data.</text>
</comment>
<comment type="function">
    <text evidence="12">Fluoride-specific ion channel. Important for reducing fluoride concentration in the cell, thus reducing its toxicity.</text>
</comment>
<organism evidence="14 15">
    <name type="scientific">Chelatococcus sambhunathii</name>
    <dbReference type="NCBI Taxonomy" id="363953"/>
    <lineage>
        <taxon>Bacteria</taxon>
        <taxon>Pseudomonadati</taxon>
        <taxon>Pseudomonadota</taxon>
        <taxon>Alphaproteobacteria</taxon>
        <taxon>Hyphomicrobiales</taxon>
        <taxon>Chelatococcaceae</taxon>
        <taxon>Chelatococcus</taxon>
    </lineage>
</organism>
<feature type="binding site" evidence="12">
    <location>
        <position position="124"/>
    </location>
    <ligand>
        <name>Na(+)</name>
        <dbReference type="ChEBI" id="CHEBI:29101"/>
        <note>structural</note>
    </ligand>
</feature>
<dbReference type="NCBIfam" id="NF010802">
    <property type="entry name" value="PRK14206.1"/>
    <property type="match status" value="1"/>
</dbReference>
<gene>
    <name evidence="12" type="primary">fluC</name>
    <name evidence="12" type="synonym">crcB</name>
    <name evidence="14" type="ORF">Ga0061061_101599</name>
</gene>
<evidence type="ECO:0000256" key="2">
    <source>
        <dbReference type="ARBA" id="ARBA00022475"/>
    </source>
</evidence>
<accession>A0ABP1ZZ94</accession>
<keyword evidence="6 12" id="KW-0915">Sodium</keyword>
<evidence type="ECO:0000256" key="1">
    <source>
        <dbReference type="ARBA" id="ARBA00004651"/>
    </source>
</evidence>
<feature type="transmembrane region" description="Helical" evidence="12">
    <location>
        <begin position="114"/>
        <end position="131"/>
    </location>
</feature>
<keyword evidence="9 12" id="KW-0407">Ion channel</keyword>
<evidence type="ECO:0000313" key="14">
    <source>
        <dbReference type="EMBL" id="CUA84899.1"/>
    </source>
</evidence>
<dbReference type="Proteomes" id="UP000182178">
    <property type="component" value="Unassembled WGS sequence"/>
</dbReference>
<feature type="binding site" evidence="12">
    <location>
        <position position="121"/>
    </location>
    <ligand>
        <name>Na(+)</name>
        <dbReference type="ChEBI" id="CHEBI:29101"/>
        <note>structural</note>
    </ligand>
</feature>
<keyword evidence="3" id="KW-0997">Cell inner membrane</keyword>
<evidence type="ECO:0000256" key="6">
    <source>
        <dbReference type="ARBA" id="ARBA00023053"/>
    </source>
</evidence>
<sequence>MTEQETTVAARSRTGREERPRADQTRLPRRKAALRARWRKIRGPLSLYLAVAAGSVCGGVLRASTSAVVQQIGDAGFPLGTLFVNVVGSFIIGFYATLTGPDGRSFVSVRQRQFVMTGICGGFTTFSVFSLETFRLVQADRLLAAGANVGISVLAWLAAVWLGHAIASRINRIGGN</sequence>
<name>A0ABP1ZZ94_9HYPH</name>
<evidence type="ECO:0000256" key="5">
    <source>
        <dbReference type="ARBA" id="ARBA00022989"/>
    </source>
</evidence>
<dbReference type="InterPro" id="IPR003691">
    <property type="entry name" value="FluC"/>
</dbReference>
<dbReference type="HAMAP" id="MF_00454">
    <property type="entry name" value="FluC"/>
    <property type="match status" value="1"/>
</dbReference>
<feature type="transmembrane region" description="Helical" evidence="12">
    <location>
        <begin position="45"/>
        <end position="63"/>
    </location>
</feature>
<evidence type="ECO:0000313" key="15">
    <source>
        <dbReference type="Proteomes" id="UP000182178"/>
    </source>
</evidence>
<evidence type="ECO:0000256" key="11">
    <source>
        <dbReference type="ARBA" id="ARBA00035585"/>
    </source>
</evidence>
<comment type="activity regulation">
    <text evidence="12">Na(+) is not transported, but it plays an essential structural role and its presence is essential for fluoride channel function.</text>
</comment>
<keyword evidence="5 12" id="KW-1133">Transmembrane helix</keyword>
<evidence type="ECO:0000256" key="3">
    <source>
        <dbReference type="ARBA" id="ARBA00022519"/>
    </source>
</evidence>